<dbReference type="Gene3D" id="1.20.1740.10">
    <property type="entry name" value="Amino acid/polyamine transporter I"/>
    <property type="match status" value="1"/>
</dbReference>
<feature type="transmembrane region" description="Helical" evidence="6">
    <location>
        <begin position="41"/>
        <end position="60"/>
    </location>
</feature>
<evidence type="ECO:0000256" key="5">
    <source>
        <dbReference type="ARBA" id="ARBA00023136"/>
    </source>
</evidence>
<organism evidence="7 8">
    <name type="scientific">Methanocella paludicola (strain DSM 17711 / JCM 13418 / NBRC 101707 / SANAE)</name>
    <dbReference type="NCBI Taxonomy" id="304371"/>
    <lineage>
        <taxon>Archaea</taxon>
        <taxon>Methanobacteriati</taxon>
        <taxon>Methanobacteriota</taxon>
        <taxon>Stenosarchaea group</taxon>
        <taxon>Methanomicrobia</taxon>
        <taxon>Methanocellales</taxon>
        <taxon>Methanocellaceae</taxon>
        <taxon>Methanocella</taxon>
    </lineage>
</organism>
<feature type="transmembrane region" description="Helical" evidence="6">
    <location>
        <begin position="187"/>
        <end position="207"/>
    </location>
</feature>
<dbReference type="Gene3D" id="3.40.50.620">
    <property type="entry name" value="HUPs"/>
    <property type="match status" value="1"/>
</dbReference>
<dbReference type="GO" id="GO:0005886">
    <property type="term" value="C:plasma membrane"/>
    <property type="evidence" value="ECO:0007669"/>
    <property type="project" value="UniProtKB-SubCell"/>
</dbReference>
<dbReference type="PANTHER" id="PTHR42770:SF11">
    <property type="entry name" value="INNER MEMBRANE TRANSPORT PROTEIN YBAT"/>
    <property type="match status" value="1"/>
</dbReference>
<keyword evidence="3 6" id="KW-0812">Transmembrane</keyword>
<feature type="transmembrane region" description="Helical" evidence="6">
    <location>
        <begin position="81"/>
        <end position="107"/>
    </location>
</feature>
<dbReference type="STRING" id="304371.MCP_1491"/>
<keyword evidence="2" id="KW-1003">Cell membrane</keyword>
<dbReference type="eggNOG" id="arCOG00009">
    <property type="taxonomic scope" value="Archaea"/>
</dbReference>
<evidence type="ECO:0000313" key="8">
    <source>
        <dbReference type="Proteomes" id="UP000001882"/>
    </source>
</evidence>
<reference evidence="7 8" key="1">
    <citation type="journal article" date="2007" name="Appl. Environ. Microbiol.">
        <title>Isolation of key methanogens for global methane emission from rice paddy fields: a novel isolate affiliated with the clone cluster rice cluster I.</title>
        <authorList>
            <person name="Sakai S."/>
            <person name="Imachi H."/>
            <person name="Sekiguchi Y."/>
            <person name="Ohashi A."/>
            <person name="Harada H."/>
            <person name="Kamagata Y."/>
        </authorList>
    </citation>
    <scope>NUCLEOTIDE SEQUENCE [LARGE SCALE GENOMIC DNA]</scope>
    <source>
        <strain evidence="8">DSM 17711 / JCM 13418 / NBRC 101707 / SANAE</strain>
    </source>
</reference>
<dbReference type="SUPFAM" id="SSF52402">
    <property type="entry name" value="Adenine nucleotide alpha hydrolases-like"/>
    <property type="match status" value="1"/>
</dbReference>
<evidence type="ECO:0000256" key="2">
    <source>
        <dbReference type="ARBA" id="ARBA00022475"/>
    </source>
</evidence>
<dbReference type="CDD" id="cd00293">
    <property type="entry name" value="USP-like"/>
    <property type="match status" value="1"/>
</dbReference>
<evidence type="ECO:0000313" key="7">
    <source>
        <dbReference type="EMBL" id="BAI61563.1"/>
    </source>
</evidence>
<feature type="transmembrane region" description="Helical" evidence="6">
    <location>
        <begin position="119"/>
        <end position="141"/>
    </location>
</feature>
<feature type="transmembrane region" description="Helical" evidence="6">
    <location>
        <begin position="228"/>
        <end position="253"/>
    </location>
</feature>
<sequence length="602" mass="65585">MKLNRNLNFFSVFSMGFADVGADIFIALGVIAAYAAGLTPLAFVIGAILYVCTALAYAELGSAFPVAGGAATFARKAFGRFWSFVAGWGLILAYVLDIALFSIVGAFYLNQVLHLEVQYVYMVGATVILGLMIINMLGIAGSAILNNVLMVFSTFLIIIISILAYFLLFDPAFLFAQAQTFLDHGSWANFAYAVGLSSIAFIGIESITQAAEETKRPSHTIPAAIKVVIMLVVIFCLLISVLSVGSVGWGVLADNKENALVAFAAQIPTYGNALVLVTGITGFLVCVVSANSGVIGASRVMYSLSRNNLLPRALSWTHPKYKTPWITIFIFCALALPLLVVKIDILSGIYALGALIAYILINLSFIQLKNAKYDTMYKVPLVIHMNFRNNDYKIPITGVIGFVACVFSLLAVVLPQRMTLIVGVSWVTIGIAIYYINGRYSKGQPVPEEESLIVSDVDKRDPTILIAFKLRPHERHIIDIASDLAKEYKCGVTILHVIETPMIMPIWEKLTDEMTLEKKREMEILEEWLKGTGIDVSIEFHPARDAVSGIIDYIETHNVKVVILGELEGKSSPTVEQIRSSVDVPILTVRNVLVSSSVSASG</sequence>
<feature type="transmembrane region" description="Helical" evidence="6">
    <location>
        <begin position="12"/>
        <end position="35"/>
    </location>
</feature>
<dbReference type="InterPro" id="IPR050367">
    <property type="entry name" value="APC_superfamily"/>
</dbReference>
<dbReference type="InterPro" id="IPR002293">
    <property type="entry name" value="AA/rel_permease1"/>
</dbReference>
<dbReference type="eggNOG" id="arCOG02053">
    <property type="taxonomic scope" value="Archaea"/>
</dbReference>
<accession>D1YYP1</accession>
<dbReference type="OrthoDB" id="43026at2157"/>
<keyword evidence="4 6" id="KW-1133">Transmembrane helix</keyword>
<feature type="transmembrane region" description="Helical" evidence="6">
    <location>
        <begin position="148"/>
        <end position="167"/>
    </location>
</feature>
<dbReference type="GO" id="GO:0022857">
    <property type="term" value="F:transmembrane transporter activity"/>
    <property type="evidence" value="ECO:0007669"/>
    <property type="project" value="InterPro"/>
</dbReference>
<dbReference type="GeneID" id="8681438"/>
<dbReference type="InParanoid" id="D1YYP1"/>
<dbReference type="Proteomes" id="UP000001882">
    <property type="component" value="Chromosome"/>
</dbReference>
<dbReference type="PANTHER" id="PTHR42770">
    <property type="entry name" value="AMINO ACID TRANSPORTER-RELATED"/>
    <property type="match status" value="1"/>
</dbReference>
<reference evidence="8" key="3">
    <citation type="journal article" date="2011" name="PLoS ONE">
        <title>Genome sequence of a mesophilic hydrogenotrophic methanogen Methanocella paludicola, the first cultivated representative of the order Methanocellales.</title>
        <authorList>
            <person name="Sakai S."/>
            <person name="Takaki Y."/>
            <person name="Shimamura S."/>
            <person name="Sekine M."/>
            <person name="Tajima T."/>
            <person name="Kosugi H."/>
            <person name="Ichikawa N."/>
            <person name="Tasumi E."/>
            <person name="Hiraki A.T."/>
            <person name="Shimizu A."/>
            <person name="Kato Y."/>
            <person name="Nishiko R."/>
            <person name="Mori K."/>
            <person name="Fujita N."/>
            <person name="Imachi H."/>
            <person name="Takai K."/>
        </authorList>
    </citation>
    <scope>NUCLEOTIDE SEQUENCE [LARGE SCALE GENOMIC DNA]</scope>
    <source>
        <strain evidence="8">DSM 17711 / JCM 13418 / NBRC 101707 / SANAE</strain>
    </source>
</reference>
<protein>
    <submittedName>
        <fullName evidence="7">Amino acid transporter</fullName>
    </submittedName>
</protein>
<dbReference type="AlphaFoldDB" id="D1YYP1"/>
<dbReference type="Pfam" id="PF13520">
    <property type="entry name" value="AA_permease_2"/>
    <property type="match status" value="1"/>
</dbReference>
<feature type="transmembrane region" description="Helical" evidence="6">
    <location>
        <begin position="420"/>
        <end position="437"/>
    </location>
</feature>
<reference evidence="7 8" key="2">
    <citation type="journal article" date="2008" name="Int. J. Syst. Evol. Microbiol.">
        <title>Methanocella paludicola gen. nov., sp. nov., a methane-producing archaeon, the first isolate of the lineage 'Rice Cluster I', and proposal of the new archaeal order Methanocellales ord. nov.</title>
        <authorList>
            <person name="Sakai S."/>
            <person name="Imachi H."/>
            <person name="Hanada S."/>
            <person name="Ohashi A."/>
            <person name="Harada H."/>
            <person name="Kamagata Y."/>
        </authorList>
    </citation>
    <scope>NUCLEOTIDE SEQUENCE [LARGE SCALE GENOMIC DNA]</scope>
    <source>
        <strain evidence="8">DSM 17711 / JCM 13418 / NBRC 101707 / SANAE</strain>
    </source>
</reference>
<name>D1YYP1_METPS</name>
<evidence type="ECO:0000256" key="3">
    <source>
        <dbReference type="ARBA" id="ARBA00022692"/>
    </source>
</evidence>
<evidence type="ECO:0000256" key="4">
    <source>
        <dbReference type="ARBA" id="ARBA00022989"/>
    </source>
</evidence>
<dbReference type="KEGG" id="mpd:MCP_1491"/>
<feature type="transmembrane region" description="Helical" evidence="6">
    <location>
        <begin position="323"/>
        <end position="343"/>
    </location>
</feature>
<proteinExistence type="predicted"/>
<dbReference type="RefSeq" id="WP_012900242.1">
    <property type="nucleotide sequence ID" value="NC_013665.1"/>
</dbReference>
<dbReference type="EMBL" id="AP011532">
    <property type="protein sequence ID" value="BAI61563.1"/>
    <property type="molecule type" value="Genomic_DNA"/>
</dbReference>
<dbReference type="InterPro" id="IPR014729">
    <property type="entry name" value="Rossmann-like_a/b/a_fold"/>
</dbReference>
<evidence type="ECO:0000256" key="1">
    <source>
        <dbReference type="ARBA" id="ARBA00004651"/>
    </source>
</evidence>
<evidence type="ECO:0000256" key="6">
    <source>
        <dbReference type="SAM" id="Phobius"/>
    </source>
</evidence>
<feature type="transmembrane region" description="Helical" evidence="6">
    <location>
        <begin position="349"/>
        <end position="368"/>
    </location>
</feature>
<feature type="transmembrane region" description="Helical" evidence="6">
    <location>
        <begin position="273"/>
        <end position="302"/>
    </location>
</feature>
<gene>
    <name evidence="7" type="ordered locus">MCP_1491</name>
</gene>
<feature type="transmembrane region" description="Helical" evidence="6">
    <location>
        <begin position="394"/>
        <end position="414"/>
    </location>
</feature>
<comment type="subcellular location">
    <subcellularLocation>
        <location evidence="1">Cell membrane</location>
        <topology evidence="1">Multi-pass membrane protein</topology>
    </subcellularLocation>
</comment>
<keyword evidence="5 6" id="KW-0472">Membrane</keyword>
<keyword evidence="8" id="KW-1185">Reference proteome</keyword>